<dbReference type="SUPFAM" id="SSF52980">
    <property type="entry name" value="Restriction endonuclease-like"/>
    <property type="match status" value="1"/>
</dbReference>
<sequence length="446" mass="51964">MPRRQLRQRRQMWLRCRLRRRIRGLLSRCRFRGDAVRVPKCEPYVPHSSKFVPCATMGGMKTSYSALETFKNCPQKFKYAQIDKLREPKRVESVFGTIIHSSLKFMFERNPLYPTLDEVIDNFTRKWSEKSESIVWRHPDKKTEEEKLYVEEGLKLLKHFYAKNKPWQYNAVELEGRFSIPLSDEATGRTHTLSGTIDRIDKDPDSGVYEIIDYKTGKKMPAEDSLQDNLQLGLYALALINRWPSGSVKTSLYFLKHNEKISVVPTKEILVATREGVLATIREIEKRLEGNDFPPTPGPLCGWCGFRNICPMWAHEYKTNEEKKAPDEAELAQAIRDFFALKASETDIKKQIAEAREKIVSYMLDKNLPRVFGSDGSITKTEIPRYEYDMEKIKPVLEKTGRWFEILSPDQKLLNQLMIILPDAVREELESLRKEKKTIILKPLKK</sequence>
<evidence type="ECO:0000313" key="3">
    <source>
        <dbReference type="Proteomes" id="UP000230638"/>
    </source>
</evidence>
<reference evidence="2 3" key="1">
    <citation type="submission" date="2017-09" db="EMBL/GenBank/DDBJ databases">
        <title>Depth-based differentiation of microbial function through sediment-hosted aquifers and enrichment of novel symbionts in the deep terrestrial subsurface.</title>
        <authorList>
            <person name="Probst A.J."/>
            <person name="Ladd B."/>
            <person name="Jarett J.K."/>
            <person name="Geller-Mcgrath D.E."/>
            <person name="Sieber C.M."/>
            <person name="Emerson J.B."/>
            <person name="Anantharaman K."/>
            <person name="Thomas B.C."/>
            <person name="Malmstrom R."/>
            <person name="Stieglmeier M."/>
            <person name="Klingl A."/>
            <person name="Woyke T."/>
            <person name="Ryan C.M."/>
            <person name="Banfield J.F."/>
        </authorList>
    </citation>
    <scope>NUCLEOTIDE SEQUENCE [LARGE SCALE GENOMIC DNA]</scope>
    <source>
        <strain evidence="2">CG22_combo_CG10-13_8_21_14_all_47_15</strain>
    </source>
</reference>
<dbReference type="Proteomes" id="UP000230638">
    <property type="component" value="Unassembled WGS sequence"/>
</dbReference>
<evidence type="ECO:0000259" key="1">
    <source>
        <dbReference type="Pfam" id="PF12705"/>
    </source>
</evidence>
<proteinExistence type="predicted"/>
<feature type="domain" description="PD-(D/E)XK endonuclease-like" evidence="1">
    <location>
        <begin position="62"/>
        <end position="311"/>
    </location>
</feature>
<evidence type="ECO:0000313" key="2">
    <source>
        <dbReference type="EMBL" id="PIP73101.1"/>
    </source>
</evidence>
<dbReference type="Pfam" id="PF12705">
    <property type="entry name" value="PDDEXK_1"/>
    <property type="match status" value="1"/>
</dbReference>
<dbReference type="InterPro" id="IPR038726">
    <property type="entry name" value="PDDEXK_AddAB-type"/>
</dbReference>
<dbReference type="InterPro" id="IPR011604">
    <property type="entry name" value="PDDEXK-like_dom_sf"/>
</dbReference>
<comment type="caution">
    <text evidence="2">The sequence shown here is derived from an EMBL/GenBank/DDBJ whole genome shotgun (WGS) entry which is preliminary data.</text>
</comment>
<protein>
    <recommendedName>
        <fullName evidence="1">PD-(D/E)XK endonuclease-like domain-containing protein</fullName>
    </recommendedName>
</protein>
<dbReference type="AlphaFoldDB" id="A0A2H0CTM0"/>
<accession>A0A2H0CTM0</accession>
<dbReference type="InterPro" id="IPR011335">
    <property type="entry name" value="Restrct_endonuc-II-like"/>
</dbReference>
<dbReference type="EMBL" id="PCTL01000030">
    <property type="protein sequence ID" value="PIP73101.1"/>
    <property type="molecule type" value="Genomic_DNA"/>
</dbReference>
<dbReference type="Gene3D" id="3.90.320.10">
    <property type="match status" value="1"/>
</dbReference>
<name>A0A2H0CTM0_9BACT</name>
<gene>
    <name evidence="2" type="ORF">COW88_03035</name>
</gene>
<organism evidence="2 3">
    <name type="scientific">Candidatus Lloydbacteria bacterium CG22_combo_CG10-13_8_21_14_all_47_15</name>
    <dbReference type="NCBI Taxonomy" id="1974635"/>
    <lineage>
        <taxon>Bacteria</taxon>
        <taxon>Candidatus Lloydiibacteriota</taxon>
    </lineage>
</organism>